<comment type="similarity">
    <text evidence="6">Belongs to the sigma-70 factor family. FliA subfamily.</text>
</comment>
<dbReference type="Proteomes" id="UP000010816">
    <property type="component" value="Chromosome"/>
</dbReference>
<evidence type="ECO:0000256" key="2">
    <source>
        <dbReference type="ARBA" id="ARBA00023015"/>
    </source>
</evidence>
<evidence type="ECO:0000259" key="7">
    <source>
        <dbReference type="Pfam" id="PF04542"/>
    </source>
</evidence>
<dbReference type="GO" id="GO:0005737">
    <property type="term" value="C:cytoplasm"/>
    <property type="evidence" value="ECO:0007669"/>
    <property type="project" value="UniProtKB-SubCell"/>
</dbReference>
<comment type="caution">
    <text evidence="6">Lacks conserved residue(s) required for the propagation of feature annotation.</text>
</comment>
<feature type="DNA-binding region" description="H-T-H motif" evidence="6">
    <location>
        <begin position="214"/>
        <end position="233"/>
    </location>
</feature>
<dbReference type="InterPro" id="IPR013325">
    <property type="entry name" value="RNA_pol_sigma_r2"/>
</dbReference>
<keyword evidence="1 6" id="KW-0963">Cytoplasm</keyword>
<keyword evidence="2 6" id="KW-0805">Transcription regulation</keyword>
<dbReference type="HOGENOM" id="CLU_014793_8_1_6"/>
<evidence type="ECO:0000313" key="9">
    <source>
        <dbReference type="EMBL" id="AGA89157.1"/>
    </source>
</evidence>
<dbReference type="InterPro" id="IPR000943">
    <property type="entry name" value="RNA_pol_sigma70"/>
</dbReference>
<dbReference type="GO" id="GO:0003677">
    <property type="term" value="F:DNA binding"/>
    <property type="evidence" value="ECO:0007669"/>
    <property type="project" value="UniProtKB-UniRule"/>
</dbReference>
<evidence type="ECO:0000256" key="5">
    <source>
        <dbReference type="ARBA" id="ARBA00023163"/>
    </source>
</evidence>
<feature type="short sequence motif" description="Interaction with polymerase core subunit RpoC" evidence="6">
    <location>
        <begin position="48"/>
        <end position="51"/>
    </location>
</feature>
<dbReference type="CDD" id="cd06171">
    <property type="entry name" value="Sigma70_r4"/>
    <property type="match status" value="1"/>
</dbReference>
<dbReference type="eggNOG" id="COG1191">
    <property type="taxonomic scope" value="Bacteria"/>
</dbReference>
<keyword evidence="5 6" id="KW-0804">Transcription</keyword>
<protein>
    <recommendedName>
        <fullName evidence="6">RNA polymerase sigma factor FliA</fullName>
    </recommendedName>
    <alternativeName>
        <fullName evidence="6">RNA polymerase sigma factor for flagellar operon</fullName>
    </alternativeName>
    <alternativeName>
        <fullName evidence="6">Sigma F</fullName>
    </alternativeName>
    <alternativeName>
        <fullName evidence="6">Sigma-28</fullName>
    </alternativeName>
</protein>
<comment type="subcellular location">
    <subcellularLocation>
        <location evidence="6">Cytoplasm</location>
    </subcellularLocation>
</comment>
<dbReference type="PANTHER" id="PTHR30385:SF7">
    <property type="entry name" value="RNA POLYMERASE SIGMA FACTOR FLIA"/>
    <property type="match status" value="1"/>
</dbReference>
<dbReference type="PRINTS" id="PR00046">
    <property type="entry name" value="SIGMA70FCT"/>
</dbReference>
<reference evidence="9 10" key="1">
    <citation type="submission" date="2011-09" db="EMBL/GenBank/DDBJ databases">
        <title>Complete sequence of chromosome of Thioflavicoccus mobilis 8321.</title>
        <authorList>
            <consortium name="US DOE Joint Genome Institute"/>
            <person name="Lucas S."/>
            <person name="Han J."/>
            <person name="Lapidus A."/>
            <person name="Cheng J.-F."/>
            <person name="Goodwin L."/>
            <person name="Pitluck S."/>
            <person name="Peters L."/>
            <person name="Ovchinnikova G."/>
            <person name="Lu M."/>
            <person name="Detter J.C."/>
            <person name="Han C."/>
            <person name="Tapia R."/>
            <person name="Land M."/>
            <person name="Hauser L."/>
            <person name="Kyrpides N."/>
            <person name="Ivanova N."/>
            <person name="Pagani I."/>
            <person name="Vogl K."/>
            <person name="Liu Z."/>
            <person name="Imhoff J."/>
            <person name="Thiel V."/>
            <person name="Frigaard N.-U."/>
            <person name="Bryant D."/>
            <person name="Woyke T."/>
        </authorList>
    </citation>
    <scope>NUCLEOTIDE SEQUENCE [LARGE SCALE GENOMIC DNA]</scope>
    <source>
        <strain evidence="9 10">8321</strain>
    </source>
</reference>
<evidence type="ECO:0000256" key="1">
    <source>
        <dbReference type="ARBA" id="ARBA00022490"/>
    </source>
</evidence>
<dbReference type="GO" id="GO:0006352">
    <property type="term" value="P:DNA-templated transcription initiation"/>
    <property type="evidence" value="ECO:0007669"/>
    <property type="project" value="UniProtKB-UniRule"/>
</dbReference>
<dbReference type="SUPFAM" id="SSF88946">
    <property type="entry name" value="Sigma2 domain of RNA polymerase sigma factors"/>
    <property type="match status" value="1"/>
</dbReference>
<dbReference type="PATRIC" id="fig|765912.4.peg.287"/>
<dbReference type="NCBIfam" id="TIGR02937">
    <property type="entry name" value="sigma70-ECF"/>
    <property type="match status" value="1"/>
</dbReference>
<dbReference type="InterPro" id="IPR028617">
    <property type="entry name" value="Sigma70_FliA"/>
</dbReference>
<organism evidence="9 10">
    <name type="scientific">Thioflavicoccus mobilis 8321</name>
    <dbReference type="NCBI Taxonomy" id="765912"/>
    <lineage>
        <taxon>Bacteria</taxon>
        <taxon>Pseudomonadati</taxon>
        <taxon>Pseudomonadota</taxon>
        <taxon>Gammaproteobacteria</taxon>
        <taxon>Chromatiales</taxon>
        <taxon>Chromatiaceae</taxon>
        <taxon>Thioflavicoccus</taxon>
    </lineage>
</organism>
<dbReference type="NCBIfam" id="TIGR02479">
    <property type="entry name" value="FliA_WhiG"/>
    <property type="match status" value="1"/>
</dbReference>
<evidence type="ECO:0000256" key="4">
    <source>
        <dbReference type="ARBA" id="ARBA00023125"/>
    </source>
</evidence>
<feature type="domain" description="RNA polymerase sigma-70 region 4" evidence="8">
    <location>
        <begin position="192"/>
        <end position="241"/>
    </location>
</feature>
<evidence type="ECO:0000259" key="8">
    <source>
        <dbReference type="Pfam" id="PF04545"/>
    </source>
</evidence>
<keyword evidence="4 6" id="KW-0238">DNA-binding</keyword>
<dbReference type="STRING" id="765912.Thimo_0287"/>
<evidence type="ECO:0000256" key="6">
    <source>
        <dbReference type="HAMAP-Rule" id="MF_00962"/>
    </source>
</evidence>
<dbReference type="InterPro" id="IPR012845">
    <property type="entry name" value="RNA_pol_sigma_FliA_WhiG"/>
</dbReference>
<gene>
    <name evidence="6" type="primary">fliA</name>
    <name evidence="9" type="ORF">Thimo_0287</name>
</gene>
<dbReference type="EMBL" id="CP003051">
    <property type="protein sequence ID" value="AGA89157.1"/>
    <property type="molecule type" value="Genomic_DNA"/>
</dbReference>
<dbReference type="PIRSF" id="PIRSF000770">
    <property type="entry name" value="RNA_pol_sigma-SigE/K"/>
    <property type="match status" value="1"/>
</dbReference>
<dbReference type="SUPFAM" id="SSF88659">
    <property type="entry name" value="Sigma3 and sigma4 domains of RNA polymerase sigma factors"/>
    <property type="match status" value="2"/>
</dbReference>
<name>L0GTL9_9GAMM</name>
<comment type="function">
    <text evidence="6">Sigma factors are initiation factors that promote the attachment of RNA polymerase to specific initiation sites and are then released. This sigma factor controls the expression of flagella-related genes.</text>
</comment>
<keyword evidence="3 6" id="KW-0731">Sigma factor</keyword>
<evidence type="ECO:0000313" key="10">
    <source>
        <dbReference type="Proteomes" id="UP000010816"/>
    </source>
</evidence>
<dbReference type="Pfam" id="PF04542">
    <property type="entry name" value="Sigma70_r2"/>
    <property type="match status" value="1"/>
</dbReference>
<sequence length="251" mass="27652">MRAMNPRAAYASQFTLNPDELIDRHAALVKRIAHHLMARLPQTVQIDDLIQAGMIALLESARNFDASLGASFETYAGTRIRGSMLDEVRRYDWAPRSVHRRTREAAQAIQTVENREGREARAAEVAQILGVSLEEYDKIQSDAVSCRLVSAEDFVVEAAGVVDAGCPELGVDEADPLAALEAAGFREGLIAAIEGLPDREKLVLSLYYEEELNLREIGAVLGVSESRVCQILGQAMLRLRARLGNWLDGHE</sequence>
<feature type="region of interest" description="Sigma-70 factor domain-4" evidence="6">
    <location>
        <begin position="192"/>
        <end position="240"/>
    </location>
</feature>
<dbReference type="KEGG" id="tmb:Thimo_0287"/>
<accession>L0GTL9</accession>
<evidence type="ECO:0000256" key="3">
    <source>
        <dbReference type="ARBA" id="ARBA00023082"/>
    </source>
</evidence>
<dbReference type="InterPro" id="IPR007627">
    <property type="entry name" value="RNA_pol_sigma70_r2"/>
</dbReference>
<dbReference type="Gene3D" id="1.20.140.160">
    <property type="match status" value="1"/>
</dbReference>
<keyword evidence="10" id="KW-1185">Reference proteome</keyword>
<dbReference type="InterPro" id="IPR014284">
    <property type="entry name" value="RNA_pol_sigma-70_dom"/>
</dbReference>
<dbReference type="NCBIfam" id="NF005413">
    <property type="entry name" value="PRK06986.1"/>
    <property type="match status" value="1"/>
</dbReference>
<feature type="domain" description="RNA polymerase sigma-70 region 2" evidence="7">
    <location>
        <begin position="21"/>
        <end position="93"/>
    </location>
</feature>
<dbReference type="AlphaFoldDB" id="L0GTL9"/>
<dbReference type="InterPro" id="IPR007630">
    <property type="entry name" value="RNA_pol_sigma70_r4"/>
</dbReference>
<dbReference type="GO" id="GO:0003899">
    <property type="term" value="F:DNA-directed RNA polymerase activity"/>
    <property type="evidence" value="ECO:0007669"/>
    <property type="project" value="InterPro"/>
</dbReference>
<dbReference type="HAMAP" id="MF_00962">
    <property type="entry name" value="Sigma70_FliA"/>
    <property type="match status" value="1"/>
</dbReference>
<dbReference type="PANTHER" id="PTHR30385">
    <property type="entry name" value="SIGMA FACTOR F FLAGELLAR"/>
    <property type="match status" value="1"/>
</dbReference>
<dbReference type="Pfam" id="PF04545">
    <property type="entry name" value="Sigma70_r4"/>
    <property type="match status" value="1"/>
</dbReference>
<proteinExistence type="inferred from homology"/>
<dbReference type="InterPro" id="IPR013324">
    <property type="entry name" value="RNA_pol_sigma_r3/r4-like"/>
</dbReference>
<feature type="region of interest" description="Sigma-70 factor domain-2" evidence="6">
    <location>
        <begin position="21"/>
        <end position="93"/>
    </location>
</feature>
<dbReference type="GO" id="GO:0016987">
    <property type="term" value="F:sigma factor activity"/>
    <property type="evidence" value="ECO:0007669"/>
    <property type="project" value="UniProtKB-UniRule"/>
</dbReference>
<dbReference type="Gene3D" id="1.10.1740.10">
    <property type="match status" value="1"/>
</dbReference>